<dbReference type="PATRIC" id="fig|391623.17.peg.2228"/>
<keyword evidence="1" id="KW-0614">Plasmid</keyword>
<organism evidence="1 2">
    <name type="scientific">Thermococcus barophilus (strain DSM 11836 / MP)</name>
    <dbReference type="NCBI Taxonomy" id="391623"/>
    <lineage>
        <taxon>Archaea</taxon>
        <taxon>Methanobacteriati</taxon>
        <taxon>Methanobacteriota</taxon>
        <taxon>Thermococci</taxon>
        <taxon>Thermococcales</taxon>
        <taxon>Thermococcaceae</taxon>
        <taxon>Thermococcus</taxon>
    </lineage>
</organism>
<keyword evidence="2" id="KW-1185">Reference proteome</keyword>
<dbReference type="KEGG" id="tba:TERMP_02234"/>
<gene>
    <name evidence="1" type="ordered locus">TERMP_02234</name>
</gene>
<protein>
    <submittedName>
        <fullName evidence="1">Uncharacterized protein</fullName>
    </submittedName>
</protein>
<dbReference type="Proteomes" id="UP000007478">
    <property type="component" value="Plasmid pTBMP1"/>
</dbReference>
<dbReference type="eggNOG" id="arCOG03045">
    <property type="taxonomic scope" value="Archaea"/>
</dbReference>
<accession>F0LN68</accession>
<reference evidence="1 2" key="1">
    <citation type="journal article" date="2011" name="J. Bacteriol.">
        <title>Complete genome sequence of the hyperthermophilic, piezophilic, heterotrophic, and carboxydotrophic archaeon Thermococcus barophilus MP.</title>
        <authorList>
            <person name="Vannier P."/>
            <person name="Marteinsson V.T."/>
            <person name="Fridjonsson O.H."/>
            <person name="Oger P."/>
            <person name="Jebbar M."/>
        </authorList>
    </citation>
    <scope>NUCLEOTIDE SEQUENCE [LARGE SCALE GENOMIC DNA]</scope>
    <source>
        <strain evidence="2">DSM 11836 / MP</strain>
    </source>
</reference>
<dbReference type="InterPro" id="IPR011990">
    <property type="entry name" value="TPR-like_helical_dom_sf"/>
</dbReference>
<evidence type="ECO:0000313" key="2">
    <source>
        <dbReference type="Proteomes" id="UP000007478"/>
    </source>
</evidence>
<dbReference type="SUPFAM" id="SSF48452">
    <property type="entry name" value="TPR-like"/>
    <property type="match status" value="1"/>
</dbReference>
<dbReference type="EMBL" id="CP002373">
    <property type="protein sequence ID" value="ADT85207.1"/>
    <property type="molecule type" value="Genomic_DNA"/>
</dbReference>
<dbReference type="HOGENOM" id="CLU_025311_0_0_2"/>
<dbReference type="Gene3D" id="1.25.40.10">
    <property type="entry name" value="Tetratricopeptide repeat domain"/>
    <property type="match status" value="1"/>
</dbReference>
<proteinExistence type="predicted"/>
<dbReference type="AlphaFoldDB" id="F0LN68"/>
<sequence>MGELVKKFVKPEGITVEEFFAEGFSEKSLEDLEKAYEEAWEREKLLYADGYIKLLVSIAEYYEKRSKKGSKNEVEAFLDEYFGTSSKSPTYKKLVTKYYIKASNIATSVSLIYLSQQNNPEKAEKYLKLAVELGEKVMKLGVIPKDYSIILNILGTYYYETNRPEKALMVLKKALRYAMTPRETALTLYNLALTYAELGMNRKAIDFMVNAICIHYSTQHDFGDASLYDDDINRIIEMTGDANTDIYALKVALDLISGNLTAEEAKKLLEQIDRDEWPLTDALLSILNGEECMLSIDLVECITLLQDIAKIVGNENALKLQSFYPREVEEDLKKLGEYIRGKCGNVQHLTWEISVTHNLESRIKVNYVSKECYYLVGSYEELTFSWFMKRRNWRWRIKGIVWINEKPHILLGKVKKQRLWYALYNIDMSEPKIFNLPIPANFTGDLWNAWSDNLEKVLTNHFITEKDKFRFVLF</sequence>
<name>F0LN68_THEBM</name>
<evidence type="ECO:0000313" key="1">
    <source>
        <dbReference type="EMBL" id="ADT85207.1"/>
    </source>
</evidence>
<geneLocation type="plasmid" evidence="1 2">
    <name>pTBMP1</name>
</geneLocation>